<feature type="region of interest" description="Disordered" evidence="6">
    <location>
        <begin position="850"/>
        <end position="892"/>
    </location>
</feature>
<comment type="similarity">
    <text evidence="2">Belongs to the SYG1 (TC 2.A.94) family.</text>
</comment>
<dbReference type="PANTHER" id="PTHR10783:SF103">
    <property type="entry name" value="SOLUTE CARRIER FAMILY 53 MEMBER 1"/>
    <property type="match status" value="1"/>
</dbReference>
<accession>A0AAD7UVS3</accession>
<dbReference type="Proteomes" id="UP001234581">
    <property type="component" value="Unassembled WGS sequence"/>
</dbReference>
<dbReference type="Pfam" id="PF03124">
    <property type="entry name" value="EXS"/>
    <property type="match status" value="1"/>
</dbReference>
<proteinExistence type="inferred from homology"/>
<evidence type="ECO:0000256" key="6">
    <source>
        <dbReference type="SAM" id="MobiDB-lite"/>
    </source>
</evidence>
<dbReference type="PANTHER" id="PTHR10783">
    <property type="entry name" value="XENOTROPIC AND POLYTROPIC RETROVIRUS RECEPTOR 1-RELATED"/>
    <property type="match status" value="1"/>
</dbReference>
<dbReference type="InterPro" id="IPR004342">
    <property type="entry name" value="EXS_C"/>
</dbReference>
<evidence type="ECO:0000259" key="9">
    <source>
        <dbReference type="PROSITE" id="PS51382"/>
    </source>
</evidence>
<keyword evidence="3 7" id="KW-0812">Transmembrane</keyword>
<keyword evidence="4 7" id="KW-1133">Transmembrane helix</keyword>
<evidence type="ECO:0000256" key="1">
    <source>
        <dbReference type="ARBA" id="ARBA00004141"/>
    </source>
</evidence>
<feature type="region of interest" description="Disordered" evidence="6">
    <location>
        <begin position="743"/>
        <end position="836"/>
    </location>
</feature>
<protein>
    <submittedName>
        <fullName evidence="10">Uncharacterized protein</fullName>
    </submittedName>
</protein>
<feature type="transmembrane region" description="Helical" evidence="7">
    <location>
        <begin position="360"/>
        <end position="378"/>
    </location>
</feature>
<reference evidence="10 11" key="1">
    <citation type="submission" date="2023-03" db="EMBL/GenBank/DDBJ databases">
        <title>Genome sequence of Lichtheimia ornata CBS 291.66.</title>
        <authorList>
            <person name="Mohabir J.T."/>
            <person name="Shea T.P."/>
            <person name="Kurbessoian T."/>
            <person name="Berby B."/>
            <person name="Fontaine J."/>
            <person name="Livny J."/>
            <person name="Gnirke A."/>
            <person name="Stajich J.E."/>
            <person name="Cuomo C.A."/>
        </authorList>
    </citation>
    <scope>NUCLEOTIDE SEQUENCE [LARGE SCALE GENOMIC DNA]</scope>
    <source>
        <strain evidence="10">CBS 291.66</strain>
    </source>
</reference>
<feature type="domain" description="SPX" evidence="9">
    <location>
        <begin position="1"/>
        <end position="307"/>
    </location>
</feature>
<dbReference type="GO" id="GO:0005886">
    <property type="term" value="C:plasma membrane"/>
    <property type="evidence" value="ECO:0007669"/>
    <property type="project" value="TreeGrafter"/>
</dbReference>
<name>A0AAD7UVS3_9FUNG</name>
<feature type="transmembrane region" description="Helical" evidence="7">
    <location>
        <begin position="475"/>
        <end position="496"/>
    </location>
</feature>
<evidence type="ECO:0000313" key="11">
    <source>
        <dbReference type="Proteomes" id="UP001234581"/>
    </source>
</evidence>
<feature type="domain" description="EXS" evidence="8">
    <location>
        <begin position="556"/>
        <end position="746"/>
    </location>
</feature>
<dbReference type="RefSeq" id="XP_058339463.1">
    <property type="nucleotide sequence ID" value="XM_058489841.1"/>
</dbReference>
<comment type="subcellular location">
    <subcellularLocation>
        <location evidence="1">Membrane</location>
        <topology evidence="1">Multi-pass membrane protein</topology>
    </subcellularLocation>
</comment>
<evidence type="ECO:0000256" key="2">
    <source>
        <dbReference type="ARBA" id="ARBA00009665"/>
    </source>
</evidence>
<feature type="transmembrane region" description="Helical" evidence="7">
    <location>
        <begin position="399"/>
        <end position="421"/>
    </location>
</feature>
<evidence type="ECO:0000256" key="4">
    <source>
        <dbReference type="ARBA" id="ARBA00022989"/>
    </source>
</evidence>
<dbReference type="EMBL" id="JARTCD010000060">
    <property type="protein sequence ID" value="KAJ8654549.1"/>
    <property type="molecule type" value="Genomic_DNA"/>
</dbReference>
<dbReference type="Pfam" id="PF03105">
    <property type="entry name" value="SPX"/>
    <property type="match status" value="1"/>
</dbReference>
<keyword evidence="5 7" id="KW-0472">Membrane</keyword>
<evidence type="ECO:0000259" key="8">
    <source>
        <dbReference type="PROSITE" id="PS51380"/>
    </source>
</evidence>
<feature type="compositionally biased region" description="Basic and acidic residues" evidence="6">
    <location>
        <begin position="812"/>
        <end position="827"/>
    </location>
</feature>
<evidence type="ECO:0000256" key="3">
    <source>
        <dbReference type="ARBA" id="ARBA00022692"/>
    </source>
</evidence>
<evidence type="ECO:0000313" key="10">
    <source>
        <dbReference type="EMBL" id="KAJ8654549.1"/>
    </source>
</evidence>
<dbReference type="GeneID" id="83217260"/>
<comment type="caution">
    <text evidence="10">The sequence shown here is derived from an EMBL/GenBank/DDBJ whole genome shotgun (WGS) entry which is preliminary data.</text>
</comment>
<gene>
    <name evidence="10" type="ORF">O0I10_009855</name>
</gene>
<dbReference type="PROSITE" id="PS51380">
    <property type="entry name" value="EXS"/>
    <property type="match status" value="1"/>
</dbReference>
<dbReference type="GO" id="GO:0005794">
    <property type="term" value="C:Golgi apparatus"/>
    <property type="evidence" value="ECO:0007669"/>
    <property type="project" value="TreeGrafter"/>
</dbReference>
<dbReference type="InterPro" id="IPR004331">
    <property type="entry name" value="SPX_dom"/>
</dbReference>
<sequence length="892" mass="103091">MKFAKDLANESIPEWRKAYINYKGLKKKIKVIEKYRKAKERKAAIELDRAFQGFDADSDPEIPRPAIYKTDTAATTEWRWPWNAWTHADNAPLDRQPSFPHSLIRRLSSRFNNDETEMYRVPSHPASVRSSATLSVLEEVLLHASEPERAFFAMLNGELDKVSRFYNEKEQEARTKLEALKIQMQLIAEYGRRLLEIGATDPAQRPSYNNDESRHDHWFNRLQQHRFSHQLPASLQLPQLSSTVDYTADHHVSYNVARSRLKKAITEFYRSLTFLSSYKIMNEKGFQKILKKFDKTAGWKASPLYTQRMKKYHWVTSEDLQNIIKETETLYINEFADGHRRRGMRKLRVPEKQEDYNSTTLRIGLFIGIAIPMLLRSLQLGFDPKTAKQLPNIETNLHIYACFSLPILFCLGFALNLVIWHKNRISYKFIFELDPRHNLDYHQFGELPSFLLLVQSIMMYIDFSQVFAPTIPSELCPLILFVILVAIMLCPFNILYCSARKWLAVALGRILLSGLFRVEFRDFFIADELNSLAYSLWTLSYFFCAYSWHWSDLESNCSISLMWYTPLIASLPPWWRLLQCLRRYRDSSELVHLANALKYTSSIVATIIGAVRKSHSNTAITTLWILASFINSCYTSVWDIKMDWGLLRPSSQNFLLRDELVFHKATYYLASILDVCLRFAWVTNLVRMRLNGDILAFILAAMEACRRIQWNVFRLENEHLNNCGQYRAIKEIPLPFALNEQIKTIDPPDDSNGHTPSTNGVNGRATPPTPIPIRVESPAAVEPSSWVVPTMTPSRHASSYGYESPYNGSFYGRRDFESRRDRDETSKEAASMSQPITTFENVLTRIRSFGTAGVESDGSDTERDDDDDDDEDEYDDYGDGGNDNGGEHHHAI</sequence>
<dbReference type="PROSITE" id="PS51382">
    <property type="entry name" value="SPX"/>
    <property type="match status" value="1"/>
</dbReference>
<dbReference type="CDD" id="cd14475">
    <property type="entry name" value="SPX_SYG1_like"/>
    <property type="match status" value="1"/>
</dbReference>
<feature type="compositionally biased region" description="Acidic residues" evidence="6">
    <location>
        <begin position="857"/>
        <end position="878"/>
    </location>
</feature>
<evidence type="ECO:0000256" key="7">
    <source>
        <dbReference type="SAM" id="Phobius"/>
    </source>
</evidence>
<keyword evidence="11" id="KW-1185">Reference proteome</keyword>
<organism evidence="10 11">
    <name type="scientific">Lichtheimia ornata</name>
    <dbReference type="NCBI Taxonomy" id="688661"/>
    <lineage>
        <taxon>Eukaryota</taxon>
        <taxon>Fungi</taxon>
        <taxon>Fungi incertae sedis</taxon>
        <taxon>Mucoromycota</taxon>
        <taxon>Mucoromycotina</taxon>
        <taxon>Mucoromycetes</taxon>
        <taxon>Mucorales</taxon>
        <taxon>Lichtheimiaceae</taxon>
        <taxon>Lichtheimia</taxon>
    </lineage>
</organism>
<dbReference type="GO" id="GO:0000822">
    <property type="term" value="F:inositol hexakisphosphate binding"/>
    <property type="evidence" value="ECO:0007669"/>
    <property type="project" value="TreeGrafter"/>
</dbReference>
<evidence type="ECO:0000256" key="5">
    <source>
        <dbReference type="ARBA" id="ARBA00023136"/>
    </source>
</evidence>
<dbReference type="AlphaFoldDB" id="A0AAD7UVS3"/>
<dbReference type="GO" id="GO:0016036">
    <property type="term" value="P:cellular response to phosphate starvation"/>
    <property type="evidence" value="ECO:0007669"/>
    <property type="project" value="TreeGrafter"/>
</dbReference>
<dbReference type="GO" id="GO:0006817">
    <property type="term" value="P:phosphate ion transport"/>
    <property type="evidence" value="ECO:0007669"/>
    <property type="project" value="TreeGrafter"/>
</dbReference>